<dbReference type="Proteomes" id="UP000789396">
    <property type="component" value="Unassembled WGS sequence"/>
</dbReference>
<organism evidence="1 2">
    <name type="scientific">Racocetra fulgida</name>
    <dbReference type="NCBI Taxonomy" id="60492"/>
    <lineage>
        <taxon>Eukaryota</taxon>
        <taxon>Fungi</taxon>
        <taxon>Fungi incertae sedis</taxon>
        <taxon>Mucoromycota</taxon>
        <taxon>Glomeromycotina</taxon>
        <taxon>Glomeromycetes</taxon>
        <taxon>Diversisporales</taxon>
        <taxon>Gigasporaceae</taxon>
        <taxon>Racocetra</taxon>
    </lineage>
</organism>
<proteinExistence type="predicted"/>
<reference evidence="1" key="1">
    <citation type="submission" date="2021-06" db="EMBL/GenBank/DDBJ databases">
        <authorList>
            <person name="Kallberg Y."/>
            <person name="Tangrot J."/>
            <person name="Rosling A."/>
        </authorList>
    </citation>
    <scope>NUCLEOTIDE SEQUENCE</scope>
    <source>
        <strain evidence="1">IN212</strain>
    </source>
</reference>
<keyword evidence="2" id="KW-1185">Reference proteome</keyword>
<protein>
    <submittedName>
        <fullName evidence="1">6841_t:CDS:1</fullName>
    </submittedName>
</protein>
<comment type="caution">
    <text evidence="1">The sequence shown here is derived from an EMBL/GenBank/DDBJ whole genome shotgun (WGS) entry which is preliminary data.</text>
</comment>
<dbReference type="OrthoDB" id="2398651at2759"/>
<accession>A0A9N8WGL9</accession>
<evidence type="ECO:0000313" key="1">
    <source>
        <dbReference type="EMBL" id="CAG8483877.1"/>
    </source>
</evidence>
<dbReference type="EMBL" id="CAJVPZ010001082">
    <property type="protein sequence ID" value="CAG8483877.1"/>
    <property type="molecule type" value="Genomic_DNA"/>
</dbReference>
<sequence>MIIKNGLPVQTEGWENVAPTIVQAIAIQLTDTEAQCQNLAKKLCLSQENKLLEQLIMKYYTKCVYTAIARCQNPTIDNPTDNDLFFIQTEEVIAHLSNKYSNCWPKVCWISTNSDIELETPNLKLYHKSQKEQLLNFLCKIIELKGN</sequence>
<name>A0A9N8WGL9_9GLOM</name>
<dbReference type="AlphaFoldDB" id="A0A9N8WGL9"/>
<evidence type="ECO:0000313" key="2">
    <source>
        <dbReference type="Proteomes" id="UP000789396"/>
    </source>
</evidence>
<gene>
    <name evidence="1" type="ORF">RFULGI_LOCUS1664</name>
</gene>